<dbReference type="EMBL" id="JARKIK010000016">
    <property type="protein sequence ID" value="KAK8746988.1"/>
    <property type="molecule type" value="Genomic_DNA"/>
</dbReference>
<feature type="chain" id="PRO_5044717514" description="Secreted protein" evidence="1">
    <location>
        <begin position="25"/>
        <end position="118"/>
    </location>
</feature>
<dbReference type="EMBL" id="JARKIK010000016">
    <property type="protein sequence ID" value="KAK8746986.1"/>
    <property type="molecule type" value="Genomic_DNA"/>
</dbReference>
<dbReference type="EMBL" id="JARKIK010000016">
    <property type="protein sequence ID" value="KAK8746987.1"/>
    <property type="molecule type" value="Genomic_DNA"/>
</dbReference>
<dbReference type="Proteomes" id="UP001445076">
    <property type="component" value="Unassembled WGS sequence"/>
</dbReference>
<evidence type="ECO:0000256" key="1">
    <source>
        <dbReference type="SAM" id="SignalP"/>
    </source>
</evidence>
<keyword evidence="3" id="KW-1185">Reference proteome</keyword>
<evidence type="ECO:0000313" key="3">
    <source>
        <dbReference type="Proteomes" id="UP001445076"/>
    </source>
</evidence>
<protein>
    <recommendedName>
        <fullName evidence="4">Secreted protein</fullName>
    </recommendedName>
</protein>
<organism evidence="2 3">
    <name type="scientific">Cherax quadricarinatus</name>
    <name type="common">Australian red claw crayfish</name>
    <dbReference type="NCBI Taxonomy" id="27406"/>
    <lineage>
        <taxon>Eukaryota</taxon>
        <taxon>Metazoa</taxon>
        <taxon>Ecdysozoa</taxon>
        <taxon>Arthropoda</taxon>
        <taxon>Crustacea</taxon>
        <taxon>Multicrustacea</taxon>
        <taxon>Malacostraca</taxon>
        <taxon>Eumalacostraca</taxon>
        <taxon>Eucarida</taxon>
        <taxon>Decapoda</taxon>
        <taxon>Pleocyemata</taxon>
        <taxon>Astacidea</taxon>
        <taxon>Parastacoidea</taxon>
        <taxon>Parastacidae</taxon>
        <taxon>Cherax</taxon>
    </lineage>
</organism>
<proteinExistence type="predicted"/>
<reference evidence="2 3" key="1">
    <citation type="journal article" date="2024" name="BMC Genomics">
        <title>Genome assembly of redclaw crayfish (Cherax quadricarinatus) provides insights into its immune adaptation and hypoxia tolerance.</title>
        <authorList>
            <person name="Liu Z."/>
            <person name="Zheng J."/>
            <person name="Li H."/>
            <person name="Fang K."/>
            <person name="Wang S."/>
            <person name="He J."/>
            <person name="Zhou D."/>
            <person name="Weng S."/>
            <person name="Chi M."/>
            <person name="Gu Z."/>
            <person name="He J."/>
            <person name="Li F."/>
            <person name="Wang M."/>
        </authorList>
    </citation>
    <scope>NUCLEOTIDE SEQUENCE [LARGE SCALE GENOMIC DNA]</scope>
    <source>
        <strain evidence="2">ZL_2023a</strain>
    </source>
</reference>
<reference evidence="2" key="2">
    <citation type="submission" date="2024-01" db="EMBL/GenBank/DDBJ databases">
        <authorList>
            <person name="He J."/>
            <person name="Wang M."/>
            <person name="Zheng J."/>
            <person name="Liu Z."/>
        </authorList>
    </citation>
    <scope>NUCLEOTIDE SEQUENCE</scope>
    <source>
        <strain evidence="2">ZL_2023a</strain>
        <tissue evidence="2">Muscle</tissue>
    </source>
</reference>
<gene>
    <name evidence="2" type="ORF">OTU49_016932</name>
</gene>
<evidence type="ECO:0000313" key="2">
    <source>
        <dbReference type="EMBL" id="KAK8746988.1"/>
    </source>
</evidence>
<dbReference type="AlphaFoldDB" id="A0AAW0Y4L9"/>
<sequence length="118" mass="12685">MAGPGACESIVLLVARIAPAFLQAWVPFVCHACTTPICNASTTFTCSSGDTIGGISTTLHTTVIPNIPTTSQPISLTVYQPHRNTSKIYDLYKSFKKILVVTFSLFDIFKLCGSLTVI</sequence>
<accession>A0AAW0Y4L9</accession>
<name>A0AAW0Y4L9_CHEQU</name>
<feature type="signal peptide" evidence="1">
    <location>
        <begin position="1"/>
        <end position="24"/>
    </location>
</feature>
<evidence type="ECO:0008006" key="4">
    <source>
        <dbReference type="Google" id="ProtNLM"/>
    </source>
</evidence>
<keyword evidence="1" id="KW-0732">Signal</keyword>
<comment type="caution">
    <text evidence="2">The sequence shown here is derived from an EMBL/GenBank/DDBJ whole genome shotgun (WGS) entry which is preliminary data.</text>
</comment>